<evidence type="ECO:0000256" key="8">
    <source>
        <dbReference type="ARBA" id="ARBA00031427"/>
    </source>
</evidence>
<reference evidence="10" key="1">
    <citation type="submission" date="2020-12" db="EMBL/GenBank/DDBJ databases">
        <title>Genomic characterization of non-nitrogen-fixing Frankia strains.</title>
        <authorList>
            <person name="Carlos-Shanley C."/>
            <person name="Guerra T."/>
            <person name="Hahn D."/>
        </authorList>
    </citation>
    <scope>NUCLEOTIDE SEQUENCE</scope>
    <source>
        <strain evidence="10">CN6</strain>
    </source>
</reference>
<dbReference type="PANTHER" id="PTHR48078">
    <property type="entry name" value="THREONINE DEHYDRATASE, MITOCHONDRIAL-RELATED"/>
    <property type="match status" value="1"/>
</dbReference>
<dbReference type="GO" id="GO:0006567">
    <property type="term" value="P:L-threonine catabolic process"/>
    <property type="evidence" value="ECO:0007669"/>
    <property type="project" value="TreeGrafter"/>
</dbReference>
<dbReference type="InterPro" id="IPR050147">
    <property type="entry name" value="Ser/Thr_Dehydratase"/>
</dbReference>
<evidence type="ECO:0000256" key="5">
    <source>
        <dbReference type="ARBA" id="ARBA00022898"/>
    </source>
</evidence>
<comment type="function">
    <text evidence="7">Catalyzes the anaerobic formation of alpha-ketobutyrate and ammonia from threonine in a two-step reaction. The first step involved a dehydration of threonine and a production of enamine intermediates (aminocrotonate), which tautomerizes to its imine form (iminobutyrate). Both intermediates are unstable and short-lived. The second step is the nonenzymatic hydrolysis of the enamine/imine intermediates to form 2-ketobutyrate and free ammonia. In the low water environment of the cell, the second step is accelerated by RidA.</text>
</comment>
<dbReference type="SUPFAM" id="SSF53686">
    <property type="entry name" value="Tryptophan synthase beta subunit-like PLP-dependent enzymes"/>
    <property type="match status" value="1"/>
</dbReference>
<protein>
    <recommendedName>
        <fullName evidence="4">threonine ammonia-lyase</fullName>
        <ecNumber evidence="4">4.3.1.19</ecNumber>
    </recommendedName>
    <alternativeName>
        <fullName evidence="8">Threonine deaminase</fullName>
    </alternativeName>
</protein>
<name>A0A937REW3_9ACTN</name>
<sequence>MSLTQPADEVGQLAGGPAVELPAPPEFVDVLRARQRIAPYLRETPLFRYPQLDAAAEAAGVRGAALWVKHENHQPVGAFKVRGGVNLAAALPDEERARGFAAASTGNHGQSVAYAARVFGTRAVIVVPENANPVKVESMRALGAEVLARGATFDDARRHAAALAADERLRFVDSGDEPLLIAGVATCTLEILETQPDLDAIVVPVGSGTGVVAAGLVARTVDPGIEVIGVQSAAAPAAHRSWQSGALVDAPMGTAVEGVATGSPFALPQAMMRALLDDFVLVSDDAIHAATRLMIEKTRNLVEPAGAAPLAAVLADPARFAGRRVALVCSGGNISPAQLGALFAP</sequence>
<evidence type="ECO:0000313" key="11">
    <source>
        <dbReference type="Proteomes" id="UP000604475"/>
    </source>
</evidence>
<dbReference type="Proteomes" id="UP000604475">
    <property type="component" value="Unassembled WGS sequence"/>
</dbReference>
<dbReference type="InterPro" id="IPR036052">
    <property type="entry name" value="TrpB-like_PALP_sf"/>
</dbReference>
<comment type="caution">
    <text evidence="10">The sequence shown here is derived from an EMBL/GenBank/DDBJ whole genome shotgun (WGS) entry which is preliminary data.</text>
</comment>
<dbReference type="GO" id="GO:0009097">
    <property type="term" value="P:isoleucine biosynthetic process"/>
    <property type="evidence" value="ECO:0007669"/>
    <property type="project" value="TreeGrafter"/>
</dbReference>
<evidence type="ECO:0000259" key="9">
    <source>
        <dbReference type="Pfam" id="PF00291"/>
    </source>
</evidence>
<evidence type="ECO:0000256" key="7">
    <source>
        <dbReference type="ARBA" id="ARBA00025527"/>
    </source>
</evidence>
<proteinExistence type="inferred from homology"/>
<dbReference type="FunFam" id="3.40.50.1100:FF:000005">
    <property type="entry name" value="Threonine dehydratase catabolic"/>
    <property type="match status" value="1"/>
</dbReference>
<evidence type="ECO:0000256" key="4">
    <source>
        <dbReference type="ARBA" id="ARBA00012096"/>
    </source>
</evidence>
<dbReference type="AlphaFoldDB" id="A0A937REW3"/>
<dbReference type="Gene3D" id="3.40.50.1100">
    <property type="match status" value="2"/>
</dbReference>
<evidence type="ECO:0000256" key="2">
    <source>
        <dbReference type="ARBA" id="ARBA00001933"/>
    </source>
</evidence>
<keyword evidence="6" id="KW-0456">Lyase</keyword>
<accession>A0A937REW3</accession>
<dbReference type="GO" id="GO:0004794">
    <property type="term" value="F:threonine deaminase activity"/>
    <property type="evidence" value="ECO:0007669"/>
    <property type="project" value="UniProtKB-EC"/>
</dbReference>
<gene>
    <name evidence="10" type="ORF">I7412_17615</name>
</gene>
<keyword evidence="11" id="KW-1185">Reference proteome</keyword>
<evidence type="ECO:0000256" key="6">
    <source>
        <dbReference type="ARBA" id="ARBA00023239"/>
    </source>
</evidence>
<comment type="cofactor">
    <cofactor evidence="2">
        <name>pyridoxal 5'-phosphate</name>
        <dbReference type="ChEBI" id="CHEBI:597326"/>
    </cofactor>
</comment>
<dbReference type="PANTHER" id="PTHR48078:SF7">
    <property type="entry name" value="BLL6502 PROTEIN"/>
    <property type="match status" value="1"/>
</dbReference>
<dbReference type="EC" id="4.3.1.19" evidence="4"/>
<evidence type="ECO:0000256" key="1">
    <source>
        <dbReference type="ARBA" id="ARBA00001274"/>
    </source>
</evidence>
<feature type="domain" description="Tryptophan synthase beta chain-like PALP" evidence="9">
    <location>
        <begin position="39"/>
        <end position="331"/>
    </location>
</feature>
<evidence type="ECO:0000256" key="3">
    <source>
        <dbReference type="ARBA" id="ARBA00010869"/>
    </source>
</evidence>
<dbReference type="InterPro" id="IPR001926">
    <property type="entry name" value="TrpB-like_PALP"/>
</dbReference>
<comment type="similarity">
    <text evidence="3">Belongs to the serine/threonine dehydratase family.</text>
</comment>
<dbReference type="GO" id="GO:0003941">
    <property type="term" value="F:L-serine ammonia-lyase activity"/>
    <property type="evidence" value="ECO:0007669"/>
    <property type="project" value="TreeGrafter"/>
</dbReference>
<keyword evidence="5" id="KW-0663">Pyridoxal phosphate</keyword>
<dbReference type="EMBL" id="JAEACQ010000197">
    <property type="protein sequence ID" value="MBL7628942.1"/>
    <property type="molecule type" value="Genomic_DNA"/>
</dbReference>
<dbReference type="GO" id="GO:0006565">
    <property type="term" value="P:L-serine catabolic process"/>
    <property type="evidence" value="ECO:0007669"/>
    <property type="project" value="TreeGrafter"/>
</dbReference>
<dbReference type="CDD" id="cd01562">
    <property type="entry name" value="Thr-dehyd"/>
    <property type="match status" value="1"/>
</dbReference>
<organism evidence="10 11">
    <name type="scientific">Frankia nepalensis</name>
    <dbReference type="NCBI Taxonomy" id="1836974"/>
    <lineage>
        <taxon>Bacteria</taxon>
        <taxon>Bacillati</taxon>
        <taxon>Actinomycetota</taxon>
        <taxon>Actinomycetes</taxon>
        <taxon>Frankiales</taxon>
        <taxon>Frankiaceae</taxon>
        <taxon>Frankia</taxon>
    </lineage>
</organism>
<evidence type="ECO:0000313" key="10">
    <source>
        <dbReference type="EMBL" id="MBL7628942.1"/>
    </source>
</evidence>
<comment type="catalytic activity">
    <reaction evidence="1">
        <text>L-threonine = 2-oxobutanoate + NH4(+)</text>
        <dbReference type="Rhea" id="RHEA:22108"/>
        <dbReference type="ChEBI" id="CHEBI:16763"/>
        <dbReference type="ChEBI" id="CHEBI:28938"/>
        <dbReference type="ChEBI" id="CHEBI:57926"/>
        <dbReference type="EC" id="4.3.1.19"/>
    </reaction>
</comment>
<dbReference type="Pfam" id="PF00291">
    <property type="entry name" value="PALP"/>
    <property type="match status" value="1"/>
</dbReference>